<comment type="caution">
    <text evidence="1">The sequence shown here is derived from an EMBL/GenBank/DDBJ whole genome shotgun (WGS) entry which is preliminary data.</text>
</comment>
<organism evidence="1 2">
    <name type="scientific">Senna tora</name>
    <dbReference type="NCBI Taxonomy" id="362788"/>
    <lineage>
        <taxon>Eukaryota</taxon>
        <taxon>Viridiplantae</taxon>
        <taxon>Streptophyta</taxon>
        <taxon>Embryophyta</taxon>
        <taxon>Tracheophyta</taxon>
        <taxon>Spermatophyta</taxon>
        <taxon>Magnoliopsida</taxon>
        <taxon>eudicotyledons</taxon>
        <taxon>Gunneridae</taxon>
        <taxon>Pentapetalae</taxon>
        <taxon>rosids</taxon>
        <taxon>fabids</taxon>
        <taxon>Fabales</taxon>
        <taxon>Fabaceae</taxon>
        <taxon>Caesalpinioideae</taxon>
        <taxon>Cassia clade</taxon>
        <taxon>Senna</taxon>
    </lineage>
</organism>
<evidence type="ECO:0000313" key="1">
    <source>
        <dbReference type="EMBL" id="KAF7812315.1"/>
    </source>
</evidence>
<sequence length="21" mass="2373">MGRTLLVLREGATAWERREGA</sequence>
<gene>
    <name evidence="1" type="ORF">G2W53_033291</name>
</gene>
<proteinExistence type="predicted"/>
<dbReference type="Proteomes" id="UP000634136">
    <property type="component" value="Unassembled WGS sequence"/>
</dbReference>
<keyword evidence="2" id="KW-1185">Reference proteome</keyword>
<dbReference type="AlphaFoldDB" id="A0A834W6W2"/>
<name>A0A834W6W2_9FABA</name>
<reference evidence="1" key="1">
    <citation type="submission" date="2020-09" db="EMBL/GenBank/DDBJ databases">
        <title>Genome-Enabled Discovery of Anthraquinone Biosynthesis in Senna tora.</title>
        <authorList>
            <person name="Kang S.-H."/>
            <person name="Pandey R.P."/>
            <person name="Lee C.-M."/>
            <person name="Sim J.-S."/>
            <person name="Jeong J.-T."/>
            <person name="Choi B.-S."/>
            <person name="Jung M."/>
            <person name="Ginzburg D."/>
            <person name="Zhao K."/>
            <person name="Won S.Y."/>
            <person name="Oh T.-J."/>
            <person name="Yu Y."/>
            <person name="Kim N.-H."/>
            <person name="Lee O.R."/>
            <person name="Lee T.-H."/>
            <person name="Bashyal P."/>
            <person name="Kim T.-S."/>
            <person name="Lee W.-H."/>
            <person name="Kawkins C."/>
            <person name="Kim C.-K."/>
            <person name="Kim J.S."/>
            <person name="Ahn B.O."/>
            <person name="Rhee S.Y."/>
            <person name="Sohng J.K."/>
        </authorList>
    </citation>
    <scope>NUCLEOTIDE SEQUENCE</scope>
    <source>
        <tissue evidence="1">Leaf</tissue>
    </source>
</reference>
<dbReference type="EMBL" id="JAAIUW010000010">
    <property type="protein sequence ID" value="KAF7812315.1"/>
    <property type="molecule type" value="Genomic_DNA"/>
</dbReference>
<accession>A0A834W6W2</accession>
<evidence type="ECO:0000313" key="2">
    <source>
        <dbReference type="Proteomes" id="UP000634136"/>
    </source>
</evidence>
<protein>
    <submittedName>
        <fullName evidence="1">Uncharacterized protein</fullName>
    </submittedName>
</protein>